<organism evidence="3 4">
    <name type="scientific">Blastococcus jejuensis</name>
    <dbReference type="NCBI Taxonomy" id="351224"/>
    <lineage>
        <taxon>Bacteria</taxon>
        <taxon>Bacillati</taxon>
        <taxon>Actinomycetota</taxon>
        <taxon>Actinomycetes</taxon>
        <taxon>Geodermatophilales</taxon>
        <taxon>Geodermatophilaceae</taxon>
        <taxon>Blastococcus</taxon>
    </lineage>
</organism>
<proteinExistence type="predicted"/>
<dbReference type="InterPro" id="IPR013149">
    <property type="entry name" value="ADH-like_C"/>
</dbReference>
<dbReference type="EMBL" id="BAAAVV010000004">
    <property type="protein sequence ID" value="GAA3168934.1"/>
    <property type="molecule type" value="Genomic_DNA"/>
</dbReference>
<dbReference type="Proteomes" id="UP001499924">
    <property type="component" value="Unassembled WGS sequence"/>
</dbReference>
<dbReference type="SMART" id="SM00829">
    <property type="entry name" value="PKS_ER"/>
    <property type="match status" value="1"/>
</dbReference>
<reference evidence="4" key="1">
    <citation type="journal article" date="2019" name="Int. J. Syst. Evol. Microbiol.">
        <title>The Global Catalogue of Microorganisms (GCM) 10K type strain sequencing project: providing services to taxonomists for standard genome sequencing and annotation.</title>
        <authorList>
            <consortium name="The Broad Institute Genomics Platform"/>
            <consortium name="The Broad Institute Genome Sequencing Center for Infectious Disease"/>
            <person name="Wu L."/>
            <person name="Ma J."/>
        </authorList>
    </citation>
    <scope>NUCLEOTIDE SEQUENCE [LARGE SCALE GENOMIC DNA]</scope>
    <source>
        <strain evidence="4">JCM 15614</strain>
    </source>
</reference>
<dbReference type="PANTHER" id="PTHR44154">
    <property type="entry name" value="QUINONE OXIDOREDUCTASE"/>
    <property type="match status" value="1"/>
</dbReference>
<feature type="domain" description="Enoyl reductase (ER)" evidence="2">
    <location>
        <begin position="10"/>
        <end position="304"/>
    </location>
</feature>
<dbReference type="SUPFAM" id="SSF50129">
    <property type="entry name" value="GroES-like"/>
    <property type="match status" value="1"/>
</dbReference>
<dbReference type="InterPro" id="IPR036291">
    <property type="entry name" value="NAD(P)-bd_dom_sf"/>
</dbReference>
<dbReference type="InterPro" id="IPR051603">
    <property type="entry name" value="Zinc-ADH_QOR/CCCR"/>
</dbReference>
<evidence type="ECO:0000313" key="4">
    <source>
        <dbReference type="Proteomes" id="UP001499924"/>
    </source>
</evidence>
<accession>A0ABP6PBJ1</accession>
<dbReference type="Gene3D" id="3.90.180.10">
    <property type="entry name" value="Medium-chain alcohol dehydrogenases, catalytic domain"/>
    <property type="match status" value="1"/>
</dbReference>
<dbReference type="InterPro" id="IPR020843">
    <property type="entry name" value="ER"/>
</dbReference>
<evidence type="ECO:0000259" key="2">
    <source>
        <dbReference type="SMART" id="SM00829"/>
    </source>
</evidence>
<dbReference type="SUPFAM" id="SSF51735">
    <property type="entry name" value="NAD(P)-binding Rossmann-fold domains"/>
    <property type="match status" value="1"/>
</dbReference>
<keyword evidence="4" id="KW-1185">Reference proteome</keyword>
<keyword evidence="1" id="KW-0521">NADP</keyword>
<comment type="caution">
    <text evidence="3">The sequence shown here is derived from an EMBL/GenBank/DDBJ whole genome shotgun (WGS) entry which is preliminary data.</text>
</comment>
<dbReference type="InterPro" id="IPR013154">
    <property type="entry name" value="ADH-like_N"/>
</dbReference>
<protein>
    <submittedName>
        <fullName evidence="3">NADP-dependent oxidoreductase</fullName>
    </submittedName>
</protein>
<sequence length="307" mass="30975">MRAIAVRELGETPTLTDLPERDPAPGELLVRVSASSVNGFDVAVLAGWVQQYMEYRFPIVPGKDFAGTVEAVGADVDGFTAGDEVFGVALPAFVGSDGAFAEYVTVDARYGVTRMPGGLDRAVAGALGLAGSAALTALRALGLQSGQTLLISGATGGVGAIALQYAVASGVRVLATARPGAETEFVLGLGAERALDYGADVVAACRSLAPGGVDGVLHLAGDPRALVDLLAPGGCLASTLLFGPEQHPAAVSIVADAGGETLDRLAGDVAGGRVTVPITRRYPLAEAPRALADFSDGTVGKYAVDVE</sequence>
<name>A0ABP6PBJ1_9ACTN</name>
<dbReference type="Pfam" id="PF00107">
    <property type="entry name" value="ADH_zinc_N"/>
    <property type="match status" value="1"/>
</dbReference>
<evidence type="ECO:0000256" key="1">
    <source>
        <dbReference type="ARBA" id="ARBA00022857"/>
    </source>
</evidence>
<dbReference type="CDD" id="cd05289">
    <property type="entry name" value="MDR_like_2"/>
    <property type="match status" value="1"/>
</dbReference>
<dbReference type="Gene3D" id="3.40.50.720">
    <property type="entry name" value="NAD(P)-binding Rossmann-like Domain"/>
    <property type="match status" value="1"/>
</dbReference>
<dbReference type="InterPro" id="IPR011032">
    <property type="entry name" value="GroES-like_sf"/>
</dbReference>
<dbReference type="PANTHER" id="PTHR44154:SF1">
    <property type="entry name" value="QUINONE OXIDOREDUCTASE"/>
    <property type="match status" value="1"/>
</dbReference>
<evidence type="ECO:0000313" key="3">
    <source>
        <dbReference type="EMBL" id="GAA3168934.1"/>
    </source>
</evidence>
<gene>
    <name evidence="3" type="ORF">GCM10010531_22460</name>
</gene>
<dbReference type="RefSeq" id="WP_344688944.1">
    <property type="nucleotide sequence ID" value="NZ_BAAAVV010000004.1"/>
</dbReference>
<dbReference type="Pfam" id="PF08240">
    <property type="entry name" value="ADH_N"/>
    <property type="match status" value="1"/>
</dbReference>